<feature type="compositionally biased region" description="Polar residues" evidence="2">
    <location>
        <begin position="455"/>
        <end position="467"/>
    </location>
</feature>
<dbReference type="OMA" id="TAMTSHE"/>
<feature type="domain" description="Golgi associated RAB2 interactor protein-like Rab2B-binding" evidence="3">
    <location>
        <begin position="131"/>
        <end position="199"/>
    </location>
</feature>
<evidence type="ECO:0000259" key="3">
    <source>
        <dbReference type="Pfam" id="PF12480"/>
    </source>
</evidence>
<name>F7D404_MONDO</name>
<evidence type="ECO:0000313" key="4">
    <source>
        <dbReference type="Ensembl" id="ENSMODP00000001376.3"/>
    </source>
</evidence>
<dbReference type="Proteomes" id="UP000002280">
    <property type="component" value="Chromosome 5"/>
</dbReference>
<dbReference type="KEGG" id="mdo:100016081"/>
<dbReference type="AlphaFoldDB" id="F7D404"/>
<dbReference type="FunCoup" id="F7D404">
    <property type="interactions" value="33"/>
</dbReference>
<comment type="similarity">
    <text evidence="1">Belongs to the GARIN family.</text>
</comment>
<accession>F7D404</accession>
<gene>
    <name evidence="4" type="primary">LOC100016081</name>
</gene>
<dbReference type="HOGENOM" id="CLU_100265_0_0_1"/>
<evidence type="ECO:0000256" key="2">
    <source>
        <dbReference type="SAM" id="MobiDB-lite"/>
    </source>
</evidence>
<dbReference type="Ensembl" id="ENSMODT00000001404.3">
    <property type="protein sequence ID" value="ENSMODP00000001376.3"/>
    <property type="gene ID" value="ENSMODG00000001155.3"/>
</dbReference>
<sequence length="620" mass="66451">MSTLKEEKGGRAVSSESMLPYYTAASGRAVGMFNTSMGELQKQLYKGEYDAFKYAPMFESDFIQISKRGEVIDVHNRVRMVTVGIVSTSPILPLPNVMLLARPVSYIDNQSTLEGSSYKRKMRPSPHPSNTLELTRLLPLKFVKISVHDREKQQLRLKLASGRSFYLQLCPPSDAREDLFSYWEKLIYLLRPPIEGYSSTHAIPAGDGLEAPVFMAEDKSPSQEPIILHSEGEQDKVSIKSLHMGPEASIREKPEVIMATAAGEGFRGKGDTEKDLATRHFTIKGVPSMSPPSTPSVPSIAMGAAASRGPVSKAMVGVPLGMGTATAASQGPGLSVALAGTATGLAKEALSSAGVSLALAGAASMSGDSVSGTLVGATAGHEVVAIAGVGAITTMGTNNPLVSNLQSEGYMSERDGSQRVTPSSPDSSKERIILARRHSRQRERGHRRSERAASTGQKTSRRGMSSKDSQKSGHRSRGGRHSPSAHKATTHSPNLKNSRTSHKMGKNKTSVSTPPAAPPKKPSRIASFLRNFSRSHSIPNSKSTSVLTSMEDTVETSKASATEISLSTTIVENAEMMDMETITQLVSQAEEDDQELVLMMDAKGPQRLAPTLLIPSAPRR</sequence>
<organism evidence="4 5">
    <name type="scientific">Monodelphis domestica</name>
    <name type="common">Gray short-tailed opossum</name>
    <dbReference type="NCBI Taxonomy" id="13616"/>
    <lineage>
        <taxon>Eukaryota</taxon>
        <taxon>Metazoa</taxon>
        <taxon>Chordata</taxon>
        <taxon>Craniata</taxon>
        <taxon>Vertebrata</taxon>
        <taxon>Euteleostomi</taxon>
        <taxon>Mammalia</taxon>
        <taxon>Metatheria</taxon>
        <taxon>Didelphimorphia</taxon>
        <taxon>Didelphidae</taxon>
        <taxon>Monodelphis</taxon>
    </lineage>
</organism>
<dbReference type="GeneID" id="100016081"/>
<proteinExistence type="inferred from homology"/>
<evidence type="ECO:0000256" key="1">
    <source>
        <dbReference type="ARBA" id="ARBA00038379"/>
    </source>
</evidence>
<dbReference type="InterPro" id="IPR022168">
    <property type="entry name" value="GARIL-like_Rab2B-bd"/>
</dbReference>
<dbReference type="Bgee" id="ENSMODG00000001155">
    <property type="expression patterns" value="Expressed in testis and 7 other cell types or tissues"/>
</dbReference>
<dbReference type="OrthoDB" id="9451598at2759"/>
<dbReference type="STRING" id="13616.ENSMODP00000001376"/>
<feature type="compositionally biased region" description="Basic residues" evidence="2">
    <location>
        <begin position="472"/>
        <end position="484"/>
    </location>
</feature>
<dbReference type="InParanoid" id="F7D404"/>
<reference evidence="4" key="2">
    <citation type="submission" date="2025-08" db="UniProtKB">
        <authorList>
            <consortium name="Ensembl"/>
        </authorList>
    </citation>
    <scope>IDENTIFICATION</scope>
</reference>
<feature type="region of interest" description="Disordered" evidence="2">
    <location>
        <begin position="409"/>
        <end position="522"/>
    </location>
</feature>
<reference evidence="4 5" key="1">
    <citation type="journal article" date="2007" name="Nature">
        <title>Genome of the marsupial Monodelphis domestica reveals innovation in non-coding sequences.</title>
        <authorList>
            <person name="Mikkelsen T.S."/>
            <person name="Wakefield M.J."/>
            <person name="Aken B."/>
            <person name="Amemiya C.T."/>
            <person name="Chang J.L."/>
            <person name="Duke S."/>
            <person name="Garber M."/>
            <person name="Gentles A.J."/>
            <person name="Goodstadt L."/>
            <person name="Heger A."/>
            <person name="Jurka J."/>
            <person name="Kamal M."/>
            <person name="Mauceli E."/>
            <person name="Searle S.M."/>
            <person name="Sharpe T."/>
            <person name="Baker M.L."/>
            <person name="Batzer M.A."/>
            <person name="Benos P.V."/>
            <person name="Belov K."/>
            <person name="Clamp M."/>
            <person name="Cook A."/>
            <person name="Cuff J."/>
            <person name="Das R."/>
            <person name="Davidow L."/>
            <person name="Deakin J.E."/>
            <person name="Fazzari M.J."/>
            <person name="Glass J.L."/>
            <person name="Grabherr M."/>
            <person name="Greally J.M."/>
            <person name="Gu W."/>
            <person name="Hore T.A."/>
            <person name="Huttley G.A."/>
            <person name="Kleber M."/>
            <person name="Jirtle R.L."/>
            <person name="Koina E."/>
            <person name="Lee J.T."/>
            <person name="Mahony S."/>
            <person name="Marra M.A."/>
            <person name="Miller R.D."/>
            <person name="Nicholls R.D."/>
            <person name="Oda M."/>
            <person name="Papenfuss A.T."/>
            <person name="Parra Z.E."/>
            <person name="Pollock D.D."/>
            <person name="Ray D.A."/>
            <person name="Schein J.E."/>
            <person name="Speed T.P."/>
            <person name="Thompson K."/>
            <person name="VandeBerg J.L."/>
            <person name="Wade C.M."/>
            <person name="Walker J.A."/>
            <person name="Waters P.D."/>
            <person name="Webber C."/>
            <person name="Weidman J.R."/>
            <person name="Xie X."/>
            <person name="Zody M.C."/>
            <person name="Baldwin J."/>
            <person name="Abdouelleil A."/>
            <person name="Abdulkadir J."/>
            <person name="Abebe A."/>
            <person name="Abera B."/>
            <person name="Abreu J."/>
            <person name="Acer S.C."/>
            <person name="Aftuck L."/>
            <person name="Alexander A."/>
            <person name="An P."/>
            <person name="Anderson E."/>
            <person name="Anderson S."/>
            <person name="Arachi H."/>
            <person name="Azer M."/>
            <person name="Bachantsang P."/>
            <person name="Barry A."/>
            <person name="Bayul T."/>
            <person name="Berlin A."/>
            <person name="Bessette D."/>
            <person name="Bloom T."/>
            <person name="Bloom T."/>
            <person name="Boguslavskiy L."/>
            <person name="Bonnet C."/>
            <person name="Boukhgalter B."/>
            <person name="Bourzgui I."/>
            <person name="Brown A."/>
            <person name="Cahill P."/>
            <person name="Channer S."/>
            <person name="Cheshatsang Y."/>
            <person name="Chuda L."/>
            <person name="Citroen M."/>
            <person name="Collymore A."/>
            <person name="Cooke P."/>
            <person name="Costello M."/>
            <person name="D'Aco K."/>
            <person name="Daza R."/>
            <person name="De Haan G."/>
            <person name="DeGray S."/>
            <person name="DeMaso C."/>
            <person name="Dhargay N."/>
            <person name="Dooley K."/>
            <person name="Dooley E."/>
            <person name="Doricent M."/>
            <person name="Dorje P."/>
            <person name="Dorjee K."/>
            <person name="Dupes A."/>
            <person name="Elong R."/>
            <person name="Falk J."/>
            <person name="Farina A."/>
            <person name="Faro S."/>
            <person name="Ferguson D."/>
            <person name="Fisher S."/>
            <person name="Foley C.D."/>
            <person name="Franke A."/>
            <person name="Friedrich D."/>
            <person name="Gadbois L."/>
            <person name="Gearin G."/>
            <person name="Gearin C.R."/>
            <person name="Giannoukos G."/>
            <person name="Goode T."/>
            <person name="Graham J."/>
            <person name="Grandbois E."/>
            <person name="Grewal S."/>
            <person name="Gyaltsen K."/>
            <person name="Hafez N."/>
            <person name="Hagos B."/>
            <person name="Hall J."/>
            <person name="Henson C."/>
            <person name="Hollinger A."/>
            <person name="Honan T."/>
            <person name="Huard M.D."/>
            <person name="Hughes L."/>
            <person name="Hurhula B."/>
            <person name="Husby M.E."/>
            <person name="Kamat A."/>
            <person name="Kanga B."/>
            <person name="Kashin S."/>
            <person name="Khazanovich D."/>
            <person name="Kisner P."/>
            <person name="Lance K."/>
            <person name="Lara M."/>
            <person name="Lee W."/>
            <person name="Lennon N."/>
            <person name="Letendre F."/>
            <person name="LeVine R."/>
            <person name="Lipovsky A."/>
            <person name="Liu X."/>
            <person name="Liu J."/>
            <person name="Liu S."/>
            <person name="Lokyitsang T."/>
            <person name="Lokyitsang Y."/>
            <person name="Lubonja R."/>
            <person name="Lui A."/>
            <person name="MacDonald P."/>
            <person name="Magnisalis V."/>
            <person name="Maru K."/>
            <person name="Matthews C."/>
            <person name="McCusker W."/>
            <person name="McDonough S."/>
            <person name="Mehta T."/>
            <person name="Meldrim J."/>
            <person name="Meneus L."/>
            <person name="Mihai O."/>
            <person name="Mihalev A."/>
            <person name="Mihova T."/>
            <person name="Mittelman R."/>
            <person name="Mlenga V."/>
            <person name="Montmayeur A."/>
            <person name="Mulrain L."/>
            <person name="Navidi A."/>
            <person name="Naylor J."/>
            <person name="Negash T."/>
            <person name="Nguyen T."/>
            <person name="Nguyen N."/>
            <person name="Nicol R."/>
            <person name="Norbu C."/>
            <person name="Norbu N."/>
            <person name="Novod N."/>
            <person name="O'Neill B."/>
            <person name="Osman S."/>
            <person name="Markiewicz E."/>
            <person name="Oyono O.L."/>
            <person name="Patti C."/>
            <person name="Phunkhang P."/>
            <person name="Pierre F."/>
            <person name="Priest M."/>
            <person name="Raghuraman S."/>
            <person name="Rege F."/>
            <person name="Reyes R."/>
            <person name="Rise C."/>
            <person name="Rogov P."/>
            <person name="Ross K."/>
            <person name="Ryan E."/>
            <person name="Settipalli S."/>
            <person name="Shea T."/>
            <person name="Sherpa N."/>
            <person name="Shi L."/>
            <person name="Shih D."/>
            <person name="Sparrow T."/>
            <person name="Spaulding J."/>
            <person name="Stalker J."/>
            <person name="Stange-Thomann N."/>
            <person name="Stavropoulos S."/>
            <person name="Stone C."/>
            <person name="Strader C."/>
            <person name="Tesfaye S."/>
            <person name="Thomson T."/>
            <person name="Thoulutsang Y."/>
            <person name="Thoulutsang D."/>
            <person name="Topham K."/>
            <person name="Topping I."/>
            <person name="Tsamla T."/>
            <person name="Vassiliev H."/>
            <person name="Vo A."/>
            <person name="Wangchuk T."/>
            <person name="Wangdi T."/>
            <person name="Weiand M."/>
            <person name="Wilkinson J."/>
            <person name="Wilson A."/>
            <person name="Yadav S."/>
            <person name="Young G."/>
            <person name="Yu Q."/>
            <person name="Zembek L."/>
            <person name="Zhong D."/>
            <person name="Zimmer A."/>
            <person name="Zwirko Z."/>
            <person name="Jaffe D.B."/>
            <person name="Alvarez P."/>
            <person name="Brockman W."/>
            <person name="Butler J."/>
            <person name="Chin C."/>
            <person name="Gnerre S."/>
            <person name="MacCallum I."/>
            <person name="Graves J.A."/>
            <person name="Ponting C.P."/>
            <person name="Breen M."/>
            <person name="Samollow P.B."/>
            <person name="Lander E.S."/>
            <person name="Lindblad-Toh K."/>
        </authorList>
    </citation>
    <scope>NUCLEOTIDE SEQUENCE [LARGE SCALE GENOMIC DNA]</scope>
</reference>
<keyword evidence="5" id="KW-1185">Reference proteome</keyword>
<protein>
    <submittedName>
        <fullName evidence="4">Protein FAM71A-like</fullName>
    </submittedName>
</protein>
<dbReference type="Pfam" id="PF12480">
    <property type="entry name" value="GARIL_Rab2_bd"/>
    <property type="match status" value="1"/>
</dbReference>
<reference evidence="4" key="3">
    <citation type="submission" date="2025-09" db="UniProtKB">
        <authorList>
            <consortium name="Ensembl"/>
        </authorList>
    </citation>
    <scope>IDENTIFICATION</scope>
</reference>
<dbReference type="eggNOG" id="ENOG502S0XQ">
    <property type="taxonomic scope" value="Eukaryota"/>
</dbReference>
<evidence type="ECO:0000313" key="5">
    <source>
        <dbReference type="Proteomes" id="UP000002280"/>
    </source>
</evidence>
<dbReference type="PANTHER" id="PTHR22574">
    <property type="match status" value="1"/>
</dbReference>
<feature type="compositionally biased region" description="Basic residues" evidence="2">
    <location>
        <begin position="434"/>
        <end position="449"/>
    </location>
</feature>
<dbReference type="RefSeq" id="XP_001370018.1">
    <property type="nucleotide sequence ID" value="XM_001369981.4"/>
</dbReference>
<dbReference type="PANTHER" id="PTHR22574:SF2">
    <property type="entry name" value="GOLGI-ASSOCIATED RAB2 INTERACTOR PROTEIN 3"/>
    <property type="match status" value="1"/>
</dbReference>
<dbReference type="GeneTree" id="ENSGT00940000162063"/>